<keyword evidence="1" id="KW-0732">Signal</keyword>
<comment type="caution">
    <text evidence="2">The sequence shown here is derived from an EMBL/GenBank/DDBJ whole genome shotgun (WGS) entry which is preliminary data.</text>
</comment>
<feature type="signal peptide" evidence="1">
    <location>
        <begin position="1"/>
        <end position="22"/>
    </location>
</feature>
<evidence type="ECO:0000313" key="3">
    <source>
        <dbReference type="Proteomes" id="UP000238430"/>
    </source>
</evidence>
<sequence length="139" mass="16056">MKKLILLLISFSFMITSCSVEDDTPTENYHIEILPVESATVPESFTYGEDHEITVSYIRPSTCYEFNDIYFLKNNNVRNVAVMTTVWDNVVNCVDLQSIEEKTFTVKATQLENYIFKFWQGVDDSGEDIYLTVEVPVEQ</sequence>
<dbReference type="RefSeq" id="WP_106680632.1">
    <property type="nucleotide sequence ID" value="NZ_JACHWV010000002.1"/>
</dbReference>
<gene>
    <name evidence="2" type="ORF">C7H61_13560</name>
</gene>
<evidence type="ECO:0000256" key="1">
    <source>
        <dbReference type="SAM" id="SignalP"/>
    </source>
</evidence>
<reference evidence="2 3" key="1">
    <citation type="submission" date="2018-03" db="EMBL/GenBank/DDBJ databases">
        <title>Mesoflavibacter sp. HG37 and Mesoflavibacter sp. HG96 sp.nov., two marine bacteria isolated from seawater of Western Pacific Ocean.</title>
        <authorList>
            <person name="Cheng H."/>
            <person name="Wu Y.-H."/>
            <person name="Guo L.-L."/>
            <person name="Xu X.-W."/>
        </authorList>
    </citation>
    <scope>NUCLEOTIDE SEQUENCE [LARGE SCALE GENOMIC DNA]</scope>
    <source>
        <strain evidence="2 3">KCTC 42117</strain>
    </source>
</reference>
<dbReference type="Proteomes" id="UP000238430">
    <property type="component" value="Unassembled WGS sequence"/>
</dbReference>
<dbReference type="OrthoDB" id="893802at2"/>
<name>A0A2T1N6M9_9FLAO</name>
<dbReference type="AlphaFoldDB" id="A0A2T1N6M9"/>
<protein>
    <recommendedName>
        <fullName evidence="4">Lipoprotein</fullName>
    </recommendedName>
</protein>
<evidence type="ECO:0008006" key="4">
    <source>
        <dbReference type="Google" id="ProtNLM"/>
    </source>
</evidence>
<evidence type="ECO:0000313" key="2">
    <source>
        <dbReference type="EMBL" id="PSG87130.1"/>
    </source>
</evidence>
<dbReference type="PROSITE" id="PS51257">
    <property type="entry name" value="PROKAR_LIPOPROTEIN"/>
    <property type="match status" value="1"/>
</dbReference>
<feature type="chain" id="PRO_5015647262" description="Lipoprotein" evidence="1">
    <location>
        <begin position="23"/>
        <end position="139"/>
    </location>
</feature>
<accession>A0A2T1N6M9</accession>
<dbReference type="EMBL" id="PXOT01000027">
    <property type="protein sequence ID" value="PSG87130.1"/>
    <property type="molecule type" value="Genomic_DNA"/>
</dbReference>
<organism evidence="2 3">
    <name type="scientific">Mesoflavibacter zeaxanthinifaciens subsp. sabulilitoris</name>
    <dbReference type="NCBI Taxonomy" id="1520893"/>
    <lineage>
        <taxon>Bacteria</taxon>
        <taxon>Pseudomonadati</taxon>
        <taxon>Bacteroidota</taxon>
        <taxon>Flavobacteriia</taxon>
        <taxon>Flavobacteriales</taxon>
        <taxon>Flavobacteriaceae</taxon>
        <taxon>Mesoflavibacter</taxon>
    </lineage>
</organism>
<keyword evidence="3" id="KW-1185">Reference proteome</keyword>
<proteinExistence type="predicted"/>